<dbReference type="Proteomes" id="UP001341245">
    <property type="component" value="Unassembled WGS sequence"/>
</dbReference>
<dbReference type="EMBL" id="JASGXD010000017">
    <property type="protein sequence ID" value="KAK6000560.1"/>
    <property type="molecule type" value="Genomic_DNA"/>
</dbReference>
<feature type="compositionally biased region" description="Polar residues" evidence="1">
    <location>
        <begin position="459"/>
        <end position="477"/>
    </location>
</feature>
<feature type="compositionally biased region" description="Polar residues" evidence="1">
    <location>
        <begin position="361"/>
        <end position="425"/>
    </location>
</feature>
<feature type="compositionally biased region" description="Low complexity" evidence="1">
    <location>
        <begin position="447"/>
        <end position="458"/>
    </location>
</feature>
<proteinExistence type="predicted"/>
<gene>
    <name evidence="2" type="ORF">QM012_003806</name>
</gene>
<evidence type="ECO:0000313" key="2">
    <source>
        <dbReference type="EMBL" id="KAK6000560.1"/>
    </source>
</evidence>
<keyword evidence="3" id="KW-1185">Reference proteome</keyword>
<name>A0ABR0T9A8_AURPU</name>
<accession>A0ABR0T9A8</accession>
<feature type="region of interest" description="Disordered" evidence="1">
    <location>
        <begin position="361"/>
        <end position="477"/>
    </location>
</feature>
<evidence type="ECO:0000256" key="1">
    <source>
        <dbReference type="SAM" id="MobiDB-lite"/>
    </source>
</evidence>
<organism evidence="2 3">
    <name type="scientific">Aureobasidium pullulans</name>
    <name type="common">Black yeast</name>
    <name type="synonym">Pullularia pullulans</name>
    <dbReference type="NCBI Taxonomy" id="5580"/>
    <lineage>
        <taxon>Eukaryota</taxon>
        <taxon>Fungi</taxon>
        <taxon>Dikarya</taxon>
        <taxon>Ascomycota</taxon>
        <taxon>Pezizomycotina</taxon>
        <taxon>Dothideomycetes</taxon>
        <taxon>Dothideomycetidae</taxon>
        <taxon>Dothideales</taxon>
        <taxon>Saccotheciaceae</taxon>
        <taxon>Aureobasidium</taxon>
    </lineage>
</organism>
<protein>
    <submittedName>
        <fullName evidence="2">Uncharacterized protein</fullName>
    </submittedName>
</protein>
<evidence type="ECO:0000313" key="3">
    <source>
        <dbReference type="Proteomes" id="UP001341245"/>
    </source>
</evidence>
<comment type="caution">
    <text evidence="2">The sequence shown here is derived from an EMBL/GenBank/DDBJ whole genome shotgun (WGS) entry which is preliminary data.</text>
</comment>
<sequence length="502" mass="52958">MSMYNVTGYVYNIPPYPTPQAPCTISEDDCQALYEKNSSLVYASYNPICNISSTSSSSLTYATDSAGHTCSQCYLRASSARLLYWPVRTIAGSGDICGSSIQTQGLPRTGDGPNTFVTDGVTITSPSVGIYLASVSRADRCYTTLASTIVVVPPSEVLSARGARALYDHQPFQYQDLNYKCQPANSSEYWIQDEPGDDCYQQVPAVAYFSGESAFDWDEYYPTAFGPPLTIGPDYRPYILPPASMTDWANSIFSTSGCQIQVNGVWDPPRALLPGSTVPTPVVAWETATSAITASTSSALPAEADHSQLAETSGTQTDYTATALPDDLGDAPTPSVIASGHTTIIMTSEIRTALSSVVGEQSASVETTPSGSMYSVQEPSVDATSSGVPTQSTIATAMSEDQSSSAVSPASGTFISQGSTPSEFVTSAAEVSRSLDSPRSTMQLPGSHSSELSSTHTSDPVTQTLSSSHPVTSSPATFQGQATGLKLPISLALLFPMIVLWL</sequence>
<feature type="compositionally biased region" description="Polar residues" evidence="1">
    <location>
        <begin position="434"/>
        <end position="446"/>
    </location>
</feature>
<reference evidence="2 3" key="1">
    <citation type="submission" date="2023-11" db="EMBL/GenBank/DDBJ databases">
        <title>Draft genome sequence and annotation of the polyextremotolerant black yeast-like fungus Aureobasidium pullulans NRRL 62042.</title>
        <authorList>
            <person name="Dielentheis-Frenken M.R.E."/>
            <person name="Wibberg D."/>
            <person name="Blank L.M."/>
            <person name="Tiso T."/>
        </authorList>
    </citation>
    <scope>NUCLEOTIDE SEQUENCE [LARGE SCALE GENOMIC DNA]</scope>
    <source>
        <strain evidence="2 3">NRRL 62042</strain>
    </source>
</reference>